<dbReference type="SUPFAM" id="SSF55957">
    <property type="entry name" value="Phosphoglucomutase, C-terminal domain"/>
    <property type="match status" value="1"/>
</dbReference>
<dbReference type="InterPro" id="IPR005844">
    <property type="entry name" value="A-D-PHexomutase_a/b/a-I"/>
</dbReference>
<dbReference type="Gene3D" id="3.40.120.10">
    <property type="entry name" value="Alpha-D-Glucose-1,6-Bisphosphate, subunit A, domain 3"/>
    <property type="match status" value="3"/>
</dbReference>
<dbReference type="CDD" id="cd05799">
    <property type="entry name" value="PGM2"/>
    <property type="match status" value="1"/>
</dbReference>
<feature type="domain" description="Alpha-D-phosphohexomutase alpha/beta/alpha" evidence="10">
    <location>
        <begin position="320"/>
        <end position="439"/>
    </location>
</feature>
<dbReference type="Proteomes" id="UP001139409">
    <property type="component" value="Unassembled WGS sequence"/>
</dbReference>
<dbReference type="PRINTS" id="PR00509">
    <property type="entry name" value="PGMPMM"/>
</dbReference>
<comment type="cofactor">
    <cofactor evidence="1">
        <name>Mg(2+)</name>
        <dbReference type="ChEBI" id="CHEBI:18420"/>
    </cofactor>
</comment>
<reference evidence="11" key="1">
    <citation type="submission" date="2021-09" db="EMBL/GenBank/DDBJ databases">
        <title>Fulvivirga sp. isolated from coastal sediment.</title>
        <authorList>
            <person name="Yu H."/>
        </authorList>
    </citation>
    <scope>NUCLEOTIDE SEQUENCE</scope>
    <source>
        <strain evidence="11">1062</strain>
    </source>
</reference>
<dbReference type="GO" id="GO:0006166">
    <property type="term" value="P:purine ribonucleoside salvage"/>
    <property type="evidence" value="ECO:0007669"/>
    <property type="project" value="TreeGrafter"/>
</dbReference>
<dbReference type="PROSITE" id="PS00710">
    <property type="entry name" value="PGM_PMM"/>
    <property type="match status" value="1"/>
</dbReference>
<dbReference type="Pfam" id="PF02878">
    <property type="entry name" value="PGM_PMM_I"/>
    <property type="match status" value="1"/>
</dbReference>
<dbReference type="PANTHER" id="PTHR45745">
    <property type="entry name" value="PHOSPHOMANNOMUTASE 45A"/>
    <property type="match status" value="1"/>
</dbReference>
<evidence type="ECO:0000256" key="4">
    <source>
        <dbReference type="ARBA" id="ARBA00022723"/>
    </source>
</evidence>
<comment type="caution">
    <text evidence="11">The sequence shown here is derived from an EMBL/GenBank/DDBJ whole genome shotgun (WGS) entry which is preliminary data.</text>
</comment>
<dbReference type="Pfam" id="PF02880">
    <property type="entry name" value="PGM_PMM_III"/>
    <property type="match status" value="1"/>
</dbReference>
<proteinExistence type="inferred from homology"/>
<evidence type="ECO:0000256" key="2">
    <source>
        <dbReference type="ARBA" id="ARBA00010231"/>
    </source>
</evidence>
<dbReference type="GO" id="GO:0000287">
    <property type="term" value="F:magnesium ion binding"/>
    <property type="evidence" value="ECO:0007669"/>
    <property type="project" value="InterPro"/>
</dbReference>
<keyword evidence="3" id="KW-0597">Phosphoprotein</keyword>
<evidence type="ECO:0000256" key="3">
    <source>
        <dbReference type="ARBA" id="ARBA00022553"/>
    </source>
</evidence>
<keyword evidence="6" id="KW-0413">Isomerase</keyword>
<evidence type="ECO:0000259" key="10">
    <source>
        <dbReference type="Pfam" id="PF02880"/>
    </source>
</evidence>
<dbReference type="InterPro" id="IPR005841">
    <property type="entry name" value="Alpha-D-phosphohexomutase_SF"/>
</dbReference>
<protein>
    <submittedName>
        <fullName evidence="11">Phospho-sugar mutase</fullName>
    </submittedName>
</protein>
<feature type="domain" description="Alpha-D-phosphohexomutase alpha/beta/alpha" evidence="9">
    <location>
        <begin position="204"/>
        <end position="307"/>
    </location>
</feature>
<evidence type="ECO:0000256" key="7">
    <source>
        <dbReference type="RuleBase" id="RU004326"/>
    </source>
</evidence>
<keyword evidence="4 7" id="KW-0479">Metal-binding</keyword>
<comment type="similarity">
    <text evidence="2 7">Belongs to the phosphohexose mutase family.</text>
</comment>
<keyword evidence="5 7" id="KW-0460">Magnesium</keyword>
<name>A0A9X1KYA4_9BACT</name>
<dbReference type="InterPro" id="IPR016066">
    <property type="entry name" value="A-D-PHexomutase_CS"/>
</dbReference>
<dbReference type="InterPro" id="IPR005845">
    <property type="entry name" value="A-D-PHexomutase_a/b/a-II"/>
</dbReference>
<evidence type="ECO:0000259" key="8">
    <source>
        <dbReference type="Pfam" id="PF02878"/>
    </source>
</evidence>
<dbReference type="InterPro" id="IPR005846">
    <property type="entry name" value="A-D-PHexomutase_a/b/a-III"/>
</dbReference>
<evidence type="ECO:0000259" key="9">
    <source>
        <dbReference type="Pfam" id="PF02879"/>
    </source>
</evidence>
<dbReference type="EMBL" id="JAIXNE010000001">
    <property type="protein sequence ID" value="MCA6073396.1"/>
    <property type="molecule type" value="Genomic_DNA"/>
</dbReference>
<evidence type="ECO:0000256" key="5">
    <source>
        <dbReference type="ARBA" id="ARBA00022842"/>
    </source>
</evidence>
<dbReference type="Pfam" id="PF02879">
    <property type="entry name" value="PGM_PMM_II"/>
    <property type="match status" value="1"/>
</dbReference>
<evidence type="ECO:0000313" key="12">
    <source>
        <dbReference type="Proteomes" id="UP001139409"/>
    </source>
</evidence>
<keyword evidence="12" id="KW-1185">Reference proteome</keyword>
<dbReference type="Gene3D" id="3.30.310.50">
    <property type="entry name" value="Alpha-D-phosphohexomutase, C-terminal domain"/>
    <property type="match status" value="1"/>
</dbReference>
<dbReference type="AlphaFoldDB" id="A0A9X1KYA4"/>
<accession>A0A9X1KYA4</accession>
<dbReference type="PANTHER" id="PTHR45745:SF1">
    <property type="entry name" value="PHOSPHOGLUCOMUTASE 2B-RELATED"/>
    <property type="match status" value="1"/>
</dbReference>
<dbReference type="GO" id="GO:0008973">
    <property type="term" value="F:phosphopentomutase activity"/>
    <property type="evidence" value="ECO:0007669"/>
    <property type="project" value="TreeGrafter"/>
</dbReference>
<dbReference type="SUPFAM" id="SSF53738">
    <property type="entry name" value="Phosphoglucomutase, first 3 domains"/>
    <property type="match status" value="3"/>
</dbReference>
<sequence>MTEVQAKAEKWLNSSISDDAKKQIRELMDQPDALMEAFYKNLEFGTGGLRGIMGMGSNRMNKYTIGMATQGLANYLIKEFPNQQIKVAIAHDSRNNSRFFAETTAAVFSANGIKVYLFEALRPTPELSYAIRHLGCQSGVVLTASHNPKEYNGYKAYWDDGAQMVAPHDTNVINEVNAIASIDEVKFEKNEDLIELIGEDVDKAYLAELKKLSLSPEAVQKVHDMKIVFSPIHGTGITLVPKVLDAFGFTNVTVVEEQATPNGNFPTVVYPNPEEAEAMKLAMEKAREIDADLIMATDPDSDRVGIGCKNNKGEFQLLNGNQTGSLLIYYVLLRWQERNMLDGNQFIVKTIVTTDLIERIAEAFHVDCYNTLTGFKYIAAIIKSLEGKKKFIAGGEESYGYLIGDFVRDKDAIASCAMIAEMCAYAKAKGQTLFDMLLEMYVKFGYYKESLISITKKGMKGAEEIQEMMASFRTNPPASFGGSRVVKVIDYKASTSKDLQTGTVETIDYEKSNVLQFFTSDGYKISARPSGTEPKIKFYMSVNAPLASQEDFEQVTNALDSVLNEIKADLS</sequence>
<dbReference type="GO" id="GO:0005975">
    <property type="term" value="P:carbohydrate metabolic process"/>
    <property type="evidence" value="ECO:0007669"/>
    <property type="project" value="InterPro"/>
</dbReference>
<feature type="domain" description="Alpha-D-phosphohexomutase alpha/beta/alpha" evidence="8">
    <location>
        <begin position="43"/>
        <end position="180"/>
    </location>
</feature>
<evidence type="ECO:0000313" key="11">
    <source>
        <dbReference type="EMBL" id="MCA6073396.1"/>
    </source>
</evidence>
<organism evidence="11 12">
    <name type="scientific">Fulvivirga sedimenti</name>
    <dbReference type="NCBI Taxonomy" id="2879465"/>
    <lineage>
        <taxon>Bacteria</taxon>
        <taxon>Pseudomonadati</taxon>
        <taxon>Bacteroidota</taxon>
        <taxon>Cytophagia</taxon>
        <taxon>Cytophagales</taxon>
        <taxon>Fulvivirgaceae</taxon>
        <taxon>Fulvivirga</taxon>
    </lineage>
</organism>
<evidence type="ECO:0000256" key="6">
    <source>
        <dbReference type="ARBA" id="ARBA00023235"/>
    </source>
</evidence>
<dbReference type="InterPro" id="IPR036900">
    <property type="entry name" value="A-D-PHexomutase_C_sf"/>
</dbReference>
<dbReference type="InterPro" id="IPR016055">
    <property type="entry name" value="A-D-PHexomutase_a/b/a-I/II/III"/>
</dbReference>
<dbReference type="RefSeq" id="WP_225696514.1">
    <property type="nucleotide sequence ID" value="NZ_JAIXNE010000001.1"/>
</dbReference>
<evidence type="ECO:0000256" key="1">
    <source>
        <dbReference type="ARBA" id="ARBA00001946"/>
    </source>
</evidence>
<gene>
    <name evidence="11" type="ORF">LDX50_00860</name>
</gene>